<dbReference type="Proteomes" id="UP000828390">
    <property type="component" value="Unassembled WGS sequence"/>
</dbReference>
<feature type="non-terminal residue" evidence="1">
    <location>
        <position position="1"/>
    </location>
</feature>
<accession>A0A9D4EST2</accession>
<reference evidence="1" key="1">
    <citation type="journal article" date="2019" name="bioRxiv">
        <title>The Genome of the Zebra Mussel, Dreissena polymorpha: A Resource for Invasive Species Research.</title>
        <authorList>
            <person name="McCartney M.A."/>
            <person name="Auch B."/>
            <person name="Kono T."/>
            <person name="Mallez S."/>
            <person name="Zhang Y."/>
            <person name="Obille A."/>
            <person name="Becker A."/>
            <person name="Abrahante J.E."/>
            <person name="Garbe J."/>
            <person name="Badalamenti J.P."/>
            <person name="Herman A."/>
            <person name="Mangelson H."/>
            <person name="Liachko I."/>
            <person name="Sullivan S."/>
            <person name="Sone E.D."/>
            <person name="Koren S."/>
            <person name="Silverstein K.A.T."/>
            <person name="Beckman K.B."/>
            <person name="Gohl D.M."/>
        </authorList>
    </citation>
    <scope>NUCLEOTIDE SEQUENCE</scope>
    <source>
        <strain evidence="1">Duluth1</strain>
        <tissue evidence="1">Whole animal</tissue>
    </source>
</reference>
<evidence type="ECO:0000313" key="2">
    <source>
        <dbReference type="Proteomes" id="UP000828390"/>
    </source>
</evidence>
<reference evidence="1" key="2">
    <citation type="submission" date="2020-11" db="EMBL/GenBank/DDBJ databases">
        <authorList>
            <person name="McCartney M.A."/>
            <person name="Auch B."/>
            <person name="Kono T."/>
            <person name="Mallez S."/>
            <person name="Becker A."/>
            <person name="Gohl D.M."/>
            <person name="Silverstein K.A.T."/>
            <person name="Koren S."/>
            <person name="Bechman K.B."/>
            <person name="Herman A."/>
            <person name="Abrahante J.E."/>
            <person name="Garbe J."/>
        </authorList>
    </citation>
    <scope>NUCLEOTIDE SEQUENCE</scope>
    <source>
        <strain evidence="1">Duluth1</strain>
        <tissue evidence="1">Whole animal</tissue>
    </source>
</reference>
<comment type="caution">
    <text evidence="1">The sequence shown here is derived from an EMBL/GenBank/DDBJ whole genome shotgun (WGS) entry which is preliminary data.</text>
</comment>
<protein>
    <submittedName>
        <fullName evidence="1">Uncharacterized protein</fullName>
    </submittedName>
</protein>
<proteinExistence type="predicted"/>
<organism evidence="1 2">
    <name type="scientific">Dreissena polymorpha</name>
    <name type="common">Zebra mussel</name>
    <name type="synonym">Mytilus polymorpha</name>
    <dbReference type="NCBI Taxonomy" id="45954"/>
    <lineage>
        <taxon>Eukaryota</taxon>
        <taxon>Metazoa</taxon>
        <taxon>Spiralia</taxon>
        <taxon>Lophotrochozoa</taxon>
        <taxon>Mollusca</taxon>
        <taxon>Bivalvia</taxon>
        <taxon>Autobranchia</taxon>
        <taxon>Heteroconchia</taxon>
        <taxon>Euheterodonta</taxon>
        <taxon>Imparidentia</taxon>
        <taxon>Neoheterodontei</taxon>
        <taxon>Myida</taxon>
        <taxon>Dreissenoidea</taxon>
        <taxon>Dreissenidae</taxon>
        <taxon>Dreissena</taxon>
    </lineage>
</organism>
<dbReference type="AlphaFoldDB" id="A0A9D4EST2"/>
<evidence type="ECO:0000313" key="1">
    <source>
        <dbReference type="EMBL" id="KAH3783317.1"/>
    </source>
</evidence>
<keyword evidence="2" id="KW-1185">Reference proteome</keyword>
<gene>
    <name evidence="1" type="ORF">DPMN_161253</name>
</gene>
<sequence length="204" mass="23319">MCLNNPETMSTLPFHAQTVAEESPRLANTEDESAITYCMETISNNLRGNAEEDEGTDVLIAQSLLLSSGYLPSKKIADVAEAIDDQAGVTASRQNTEEAEYREIGDELLPTQKASLGTGIPGLEMQNEGTSGMKRFDGIPYEGRRTIFLLNKKKTTVKSWRIRVCYPFYHLFFQETENGLWNLWMWRYQPYTDARKWRSVFERK</sequence>
<dbReference type="EMBL" id="JAIWYP010000008">
    <property type="protein sequence ID" value="KAH3783317.1"/>
    <property type="molecule type" value="Genomic_DNA"/>
</dbReference>
<name>A0A9D4EST2_DREPO</name>